<dbReference type="InterPro" id="IPR002471">
    <property type="entry name" value="Pept_S9_AS"/>
</dbReference>
<evidence type="ECO:0000256" key="1">
    <source>
        <dbReference type="ARBA" id="ARBA00010040"/>
    </source>
</evidence>
<comment type="similarity">
    <text evidence="1">Belongs to the peptidase S9C family.</text>
</comment>
<evidence type="ECO:0000256" key="2">
    <source>
        <dbReference type="ARBA" id="ARBA00022670"/>
    </source>
</evidence>
<dbReference type="GO" id="GO:0004252">
    <property type="term" value="F:serine-type endopeptidase activity"/>
    <property type="evidence" value="ECO:0007669"/>
    <property type="project" value="InterPro"/>
</dbReference>
<reference evidence="9" key="1">
    <citation type="journal article" date="2014" name="Front. Microbiol.">
        <title>High frequency of phylogenetically diverse reductive dehalogenase-homologous genes in deep subseafloor sedimentary metagenomes.</title>
        <authorList>
            <person name="Kawai M."/>
            <person name="Futagami T."/>
            <person name="Toyoda A."/>
            <person name="Takaki Y."/>
            <person name="Nishi S."/>
            <person name="Hori S."/>
            <person name="Arai W."/>
            <person name="Tsubouchi T."/>
            <person name="Morono Y."/>
            <person name="Uchiyama I."/>
            <person name="Ito T."/>
            <person name="Fujiyama A."/>
            <person name="Inagaki F."/>
            <person name="Takami H."/>
        </authorList>
    </citation>
    <scope>NUCLEOTIDE SEQUENCE</scope>
    <source>
        <strain evidence="9">Expedition CK06-06</strain>
    </source>
</reference>
<dbReference type="GO" id="GO:0006508">
    <property type="term" value="P:proteolysis"/>
    <property type="evidence" value="ECO:0007669"/>
    <property type="project" value="UniProtKB-KW"/>
</dbReference>
<evidence type="ECO:0000259" key="8">
    <source>
        <dbReference type="Pfam" id="PF00326"/>
    </source>
</evidence>
<dbReference type="FunFam" id="3.40.50.1820:FF:000028">
    <property type="entry name" value="S9 family peptidase"/>
    <property type="match status" value="1"/>
</dbReference>
<dbReference type="PROSITE" id="PS00708">
    <property type="entry name" value="PRO_ENDOPEP_SER"/>
    <property type="match status" value="1"/>
</dbReference>
<comment type="function">
    <text evidence="7">This enzyme catalyzes the hydrolysis of the N-terminal peptide bond of an N-acetylated peptide to generate an N-acetylated amino acid and a peptide with a free N-terminus. It preferentially cleaves off Ac-Ala, Ac-Met and Ac-Ser. Also, involved in the degradation of oxidized and glycated proteins.</text>
</comment>
<dbReference type="AlphaFoldDB" id="X1TJ30"/>
<evidence type="ECO:0000256" key="5">
    <source>
        <dbReference type="ARBA" id="ARBA00032284"/>
    </source>
</evidence>
<name>X1TJ30_9ZZZZ</name>
<dbReference type="InterPro" id="IPR029058">
    <property type="entry name" value="AB_hydrolase_fold"/>
</dbReference>
<gene>
    <name evidence="9" type="ORF">S12H4_15520</name>
</gene>
<dbReference type="Gene3D" id="2.120.10.30">
    <property type="entry name" value="TolB, C-terminal domain"/>
    <property type="match status" value="1"/>
</dbReference>
<comment type="caution">
    <text evidence="9">The sequence shown here is derived from an EMBL/GenBank/DDBJ whole genome shotgun (WGS) entry which is preliminary data.</text>
</comment>
<feature type="non-terminal residue" evidence="9">
    <location>
        <position position="1"/>
    </location>
</feature>
<protein>
    <recommendedName>
        <fullName evidence="6">Acyl-peptide hydrolase</fullName>
    </recommendedName>
    <alternativeName>
        <fullName evidence="5">Acylaminoacyl-peptidase</fullName>
    </alternativeName>
</protein>
<proteinExistence type="inferred from homology"/>
<dbReference type="SUPFAM" id="SSF82171">
    <property type="entry name" value="DPP6 N-terminal domain-like"/>
    <property type="match status" value="1"/>
</dbReference>
<evidence type="ECO:0000256" key="4">
    <source>
        <dbReference type="ARBA" id="ARBA00022990"/>
    </source>
</evidence>
<feature type="domain" description="Peptidase S9 prolyl oligopeptidase catalytic" evidence="8">
    <location>
        <begin position="153"/>
        <end position="362"/>
    </location>
</feature>
<dbReference type="PANTHER" id="PTHR42776">
    <property type="entry name" value="SERINE PEPTIDASE S9 FAMILY MEMBER"/>
    <property type="match status" value="1"/>
</dbReference>
<dbReference type="InterPro" id="IPR001375">
    <property type="entry name" value="Peptidase_S9_cat"/>
</dbReference>
<organism evidence="9">
    <name type="scientific">marine sediment metagenome</name>
    <dbReference type="NCBI Taxonomy" id="412755"/>
    <lineage>
        <taxon>unclassified sequences</taxon>
        <taxon>metagenomes</taxon>
        <taxon>ecological metagenomes</taxon>
    </lineage>
</organism>
<dbReference type="SUPFAM" id="SSF53474">
    <property type="entry name" value="alpha/beta-Hydrolases"/>
    <property type="match status" value="1"/>
</dbReference>
<keyword evidence="3" id="KW-0378">Hydrolase</keyword>
<keyword evidence="4" id="KW-0007">Acetylation</keyword>
<evidence type="ECO:0000256" key="3">
    <source>
        <dbReference type="ARBA" id="ARBA00022801"/>
    </source>
</evidence>
<dbReference type="InterPro" id="IPR011042">
    <property type="entry name" value="6-blade_b-propeller_TolB-like"/>
</dbReference>
<accession>X1TJ30</accession>
<dbReference type="EMBL" id="BARW01007462">
    <property type="protein sequence ID" value="GAI87570.1"/>
    <property type="molecule type" value="Genomic_DNA"/>
</dbReference>
<evidence type="ECO:0000256" key="7">
    <source>
        <dbReference type="ARBA" id="ARBA00045885"/>
    </source>
</evidence>
<dbReference type="Gene3D" id="3.40.50.1820">
    <property type="entry name" value="alpha/beta hydrolase"/>
    <property type="match status" value="1"/>
</dbReference>
<dbReference type="Pfam" id="PF00326">
    <property type="entry name" value="Peptidase_S9"/>
    <property type="match status" value="1"/>
</dbReference>
<dbReference type="PANTHER" id="PTHR42776:SF27">
    <property type="entry name" value="DIPEPTIDYL PEPTIDASE FAMILY MEMBER 6"/>
    <property type="match status" value="1"/>
</dbReference>
<evidence type="ECO:0000256" key="6">
    <source>
        <dbReference type="ARBA" id="ARBA00032596"/>
    </source>
</evidence>
<keyword evidence="2" id="KW-0645">Protease</keyword>
<evidence type="ECO:0000313" key="9">
    <source>
        <dbReference type="EMBL" id="GAI87570.1"/>
    </source>
</evidence>
<sequence>DDIGETFGSLAPSWTKDGKEILFGASDEGNHHLFNIGIKSRKIKKITERDIQIFDYSYNRETDKIVFTYSHPTSPANISVMERSRGKMEFIINPNEQLLKRLRISKPEEFSFKGAKGDTVHGWILKPPNFKKNRKYPLVVEIHGGPHAQYANSFFHEFQILAGSGYIVFYSNPHGSQGYGEKFAKALVNNWGVPDNKDIMNAVDILSRKRYTDKKRMGVTGGSYGGFMTNWIIGHTDIFRAACTQRCVSNLISMTGTSDGGFMMPREFGGPWWKNLDHYWRMSPLKFVKKIKTPLLIIHSEGDMRTPIEQAEQLYIALKLQKRKVKFLRYPEESHGLSRIGRPDRRIHRLKKILEWFDSYLKTKK</sequence>